<keyword evidence="7 15" id="KW-0418">Kinase</keyword>
<dbReference type="CDD" id="cd00082">
    <property type="entry name" value="HisKA"/>
    <property type="match status" value="1"/>
</dbReference>
<dbReference type="InterPro" id="IPR003594">
    <property type="entry name" value="HATPase_dom"/>
</dbReference>
<dbReference type="Proteomes" id="UP000198282">
    <property type="component" value="Unassembled WGS sequence"/>
</dbReference>
<evidence type="ECO:0000256" key="7">
    <source>
        <dbReference type="ARBA" id="ARBA00022777"/>
    </source>
</evidence>
<dbReference type="RefSeq" id="WP_179282606.1">
    <property type="nucleotide sequence ID" value="NZ_FZOD01000101.1"/>
</dbReference>
<evidence type="ECO:0000256" key="11">
    <source>
        <dbReference type="SAM" id="Coils"/>
    </source>
</evidence>
<reference evidence="15 16" key="1">
    <citation type="submission" date="2017-06" db="EMBL/GenBank/DDBJ databases">
        <authorList>
            <person name="Kim H.J."/>
            <person name="Triplett B.A."/>
        </authorList>
    </citation>
    <scope>NUCLEOTIDE SEQUENCE [LARGE SCALE GENOMIC DNA]</scope>
    <source>
        <strain evidence="15 16">CGMCC 4.2132</strain>
    </source>
</reference>
<evidence type="ECO:0000256" key="10">
    <source>
        <dbReference type="ARBA" id="ARBA00023136"/>
    </source>
</evidence>
<organism evidence="15 16">
    <name type="scientific">Streptosporangium subroseum</name>
    <dbReference type="NCBI Taxonomy" id="106412"/>
    <lineage>
        <taxon>Bacteria</taxon>
        <taxon>Bacillati</taxon>
        <taxon>Actinomycetota</taxon>
        <taxon>Actinomycetes</taxon>
        <taxon>Streptosporangiales</taxon>
        <taxon>Streptosporangiaceae</taxon>
        <taxon>Streptosporangium</taxon>
    </lineage>
</organism>
<evidence type="ECO:0000259" key="13">
    <source>
        <dbReference type="PROSITE" id="PS50109"/>
    </source>
</evidence>
<sequence length="461" mass="49953">MRAIRCRPGSVRGQITLLTTAVAVLTLLALLVAGAGMYSMDHARTARLQEGPQRAALAVNEIHSRTAPGRLRARGDDVSRTLTVVRGHDVVASRAAALGSLPKQAIWRSPCDGGQQVRTCEPRLSAFESSGSAASPVYATGQRVTGLLSRNSFHLILVIEAVALISLTTWATWKVTGWALRPVDAVRAELAVIDFGDLHARISEPANAQEVARLCRTINNALRRLNEGKEELQDFARVQRQFASDVSHELRTPIAGLRAQLEEAQQDLGGVRLPDLLGTTLGQVDRLQAITDDLLFLARMGTGVAAEQQRLDLAALVRAEISQRSAQRPVQLHLTPGSTVDAVPTQISRLLANLLDNAQRHCTHQVCVDVHAAPTVVELAVSDDGPGIALDDRERVFHRLTRLDDARRLDRNGTGLGLAIAREIAHAHHGTLSVEESTTGGACFVLRLPRVLPREWGHHEA</sequence>
<dbReference type="Gene3D" id="3.30.565.10">
    <property type="entry name" value="Histidine kinase-like ATPase, C-terminal domain"/>
    <property type="match status" value="1"/>
</dbReference>
<keyword evidence="8 12" id="KW-1133">Transmembrane helix</keyword>
<dbReference type="InterPro" id="IPR050428">
    <property type="entry name" value="TCS_sensor_his_kinase"/>
</dbReference>
<keyword evidence="10 12" id="KW-0472">Membrane</keyword>
<dbReference type="InterPro" id="IPR003660">
    <property type="entry name" value="HAMP_dom"/>
</dbReference>
<keyword evidence="16" id="KW-1185">Reference proteome</keyword>
<name>A0A239P954_9ACTN</name>
<dbReference type="SUPFAM" id="SSF55874">
    <property type="entry name" value="ATPase domain of HSP90 chaperone/DNA topoisomerase II/histidine kinase"/>
    <property type="match status" value="1"/>
</dbReference>
<dbReference type="InterPro" id="IPR004358">
    <property type="entry name" value="Sig_transdc_His_kin-like_C"/>
</dbReference>
<dbReference type="PANTHER" id="PTHR45436">
    <property type="entry name" value="SENSOR HISTIDINE KINASE YKOH"/>
    <property type="match status" value="1"/>
</dbReference>
<protein>
    <recommendedName>
        <fullName evidence="3">histidine kinase</fullName>
        <ecNumber evidence="3">2.7.13.3</ecNumber>
    </recommendedName>
</protein>
<keyword evidence="9" id="KW-0902">Two-component regulatory system</keyword>
<evidence type="ECO:0000256" key="12">
    <source>
        <dbReference type="SAM" id="Phobius"/>
    </source>
</evidence>
<dbReference type="PRINTS" id="PR00344">
    <property type="entry name" value="BCTRLSENSOR"/>
</dbReference>
<dbReference type="SUPFAM" id="SSF47384">
    <property type="entry name" value="Homodimeric domain of signal transducing histidine kinase"/>
    <property type="match status" value="1"/>
</dbReference>
<evidence type="ECO:0000256" key="9">
    <source>
        <dbReference type="ARBA" id="ARBA00023012"/>
    </source>
</evidence>
<dbReference type="InterPro" id="IPR036097">
    <property type="entry name" value="HisK_dim/P_sf"/>
</dbReference>
<evidence type="ECO:0000256" key="2">
    <source>
        <dbReference type="ARBA" id="ARBA00004236"/>
    </source>
</evidence>
<dbReference type="GO" id="GO:0000155">
    <property type="term" value="F:phosphorelay sensor kinase activity"/>
    <property type="evidence" value="ECO:0007669"/>
    <property type="project" value="InterPro"/>
</dbReference>
<evidence type="ECO:0000256" key="4">
    <source>
        <dbReference type="ARBA" id="ARBA00022553"/>
    </source>
</evidence>
<evidence type="ECO:0000256" key="1">
    <source>
        <dbReference type="ARBA" id="ARBA00000085"/>
    </source>
</evidence>
<keyword evidence="5" id="KW-0808">Transferase</keyword>
<dbReference type="AlphaFoldDB" id="A0A239P954"/>
<evidence type="ECO:0000256" key="3">
    <source>
        <dbReference type="ARBA" id="ARBA00012438"/>
    </source>
</evidence>
<feature type="domain" description="Histidine kinase" evidence="13">
    <location>
        <begin position="245"/>
        <end position="452"/>
    </location>
</feature>
<dbReference type="GO" id="GO:0005886">
    <property type="term" value="C:plasma membrane"/>
    <property type="evidence" value="ECO:0007669"/>
    <property type="project" value="UniProtKB-SubCell"/>
</dbReference>
<feature type="domain" description="HAMP" evidence="14">
    <location>
        <begin position="177"/>
        <end position="230"/>
    </location>
</feature>
<evidence type="ECO:0000259" key="14">
    <source>
        <dbReference type="PROSITE" id="PS50885"/>
    </source>
</evidence>
<proteinExistence type="predicted"/>
<feature type="transmembrane region" description="Helical" evidence="12">
    <location>
        <begin position="15"/>
        <end position="38"/>
    </location>
</feature>
<accession>A0A239P954</accession>
<evidence type="ECO:0000313" key="15">
    <source>
        <dbReference type="EMBL" id="SNT63475.1"/>
    </source>
</evidence>
<dbReference type="EC" id="2.7.13.3" evidence="3"/>
<dbReference type="InterPro" id="IPR036890">
    <property type="entry name" value="HATPase_C_sf"/>
</dbReference>
<dbReference type="Pfam" id="PF00512">
    <property type="entry name" value="HisKA"/>
    <property type="match status" value="1"/>
</dbReference>
<dbReference type="EMBL" id="FZOD01000101">
    <property type="protein sequence ID" value="SNT63475.1"/>
    <property type="molecule type" value="Genomic_DNA"/>
</dbReference>
<dbReference type="PROSITE" id="PS50109">
    <property type="entry name" value="HIS_KIN"/>
    <property type="match status" value="1"/>
</dbReference>
<dbReference type="Gene3D" id="6.10.340.10">
    <property type="match status" value="1"/>
</dbReference>
<evidence type="ECO:0000256" key="5">
    <source>
        <dbReference type="ARBA" id="ARBA00022679"/>
    </source>
</evidence>
<dbReference type="PROSITE" id="PS50885">
    <property type="entry name" value="HAMP"/>
    <property type="match status" value="1"/>
</dbReference>
<keyword evidence="4" id="KW-0597">Phosphoprotein</keyword>
<evidence type="ECO:0000313" key="16">
    <source>
        <dbReference type="Proteomes" id="UP000198282"/>
    </source>
</evidence>
<gene>
    <name evidence="15" type="ORF">SAMN05216276_110117</name>
</gene>
<comment type="subcellular location">
    <subcellularLocation>
        <location evidence="2">Cell membrane</location>
    </subcellularLocation>
</comment>
<comment type="catalytic activity">
    <reaction evidence="1">
        <text>ATP + protein L-histidine = ADP + protein N-phospho-L-histidine.</text>
        <dbReference type="EC" id="2.7.13.3"/>
    </reaction>
</comment>
<dbReference type="PANTHER" id="PTHR45436:SF5">
    <property type="entry name" value="SENSOR HISTIDINE KINASE TRCS"/>
    <property type="match status" value="1"/>
</dbReference>
<dbReference type="SMART" id="SM00387">
    <property type="entry name" value="HATPase_c"/>
    <property type="match status" value="1"/>
</dbReference>
<dbReference type="InterPro" id="IPR003661">
    <property type="entry name" value="HisK_dim/P_dom"/>
</dbReference>
<keyword evidence="11" id="KW-0175">Coiled coil</keyword>
<feature type="coiled-coil region" evidence="11">
    <location>
        <begin position="211"/>
        <end position="238"/>
    </location>
</feature>
<dbReference type="SMART" id="SM00388">
    <property type="entry name" value="HisKA"/>
    <property type="match status" value="1"/>
</dbReference>
<feature type="transmembrane region" description="Helical" evidence="12">
    <location>
        <begin position="153"/>
        <end position="173"/>
    </location>
</feature>
<evidence type="ECO:0000256" key="6">
    <source>
        <dbReference type="ARBA" id="ARBA00022692"/>
    </source>
</evidence>
<dbReference type="Pfam" id="PF02518">
    <property type="entry name" value="HATPase_c"/>
    <property type="match status" value="1"/>
</dbReference>
<dbReference type="InterPro" id="IPR005467">
    <property type="entry name" value="His_kinase_dom"/>
</dbReference>
<dbReference type="Gene3D" id="1.10.287.130">
    <property type="match status" value="1"/>
</dbReference>
<keyword evidence="6 12" id="KW-0812">Transmembrane</keyword>
<evidence type="ECO:0000256" key="8">
    <source>
        <dbReference type="ARBA" id="ARBA00022989"/>
    </source>
</evidence>